<evidence type="ECO:0008006" key="3">
    <source>
        <dbReference type="Google" id="ProtNLM"/>
    </source>
</evidence>
<evidence type="ECO:0000313" key="2">
    <source>
        <dbReference type="Proteomes" id="UP001197770"/>
    </source>
</evidence>
<dbReference type="Proteomes" id="UP001197770">
    <property type="component" value="Unassembled WGS sequence"/>
</dbReference>
<name>A0ABS8GVW1_9FLAO</name>
<protein>
    <recommendedName>
        <fullName evidence="3">Lipocalin-like domain-containing protein</fullName>
    </recommendedName>
</protein>
<accession>A0ABS8GVW1</accession>
<evidence type="ECO:0000313" key="1">
    <source>
        <dbReference type="EMBL" id="MCC4214160.1"/>
    </source>
</evidence>
<proteinExistence type="predicted"/>
<organism evidence="1 2">
    <name type="scientific">Leeuwenhoekiella parthenopeia</name>
    <dbReference type="NCBI Taxonomy" id="2890320"/>
    <lineage>
        <taxon>Bacteria</taxon>
        <taxon>Pseudomonadati</taxon>
        <taxon>Bacteroidota</taxon>
        <taxon>Flavobacteriia</taxon>
        <taxon>Flavobacteriales</taxon>
        <taxon>Flavobacteriaceae</taxon>
        <taxon>Leeuwenhoekiella</taxon>
    </lineage>
</organism>
<keyword evidence="2" id="KW-1185">Reference proteome</keyword>
<comment type="caution">
    <text evidence="1">The sequence shown here is derived from an EMBL/GenBank/DDBJ whole genome shotgun (WGS) entry which is preliminary data.</text>
</comment>
<gene>
    <name evidence="1" type="ORF">LLW17_15645</name>
</gene>
<sequence length="179" mass="19807">MKRLVFILLLVFAGICCSCKNDDDGGCVGVDCLPPETQTGENTFGCLLDGEPFIPRGGVNPLDCVYQLIDGERYFNLEAAMNDAGFNEIAISITTNAKEIIENQTYSLVSEFEVGGVSGKYIFNGDIFDTDNQNSGKLTITHLDIDNQIVSGTFFFDVIDQNGELREIRDGRFDMKFTR</sequence>
<dbReference type="RefSeq" id="WP_228231224.1">
    <property type="nucleotide sequence ID" value="NZ_JAJGMW010000024.1"/>
</dbReference>
<reference evidence="1 2" key="1">
    <citation type="submission" date="2021-11" db="EMBL/GenBank/DDBJ databases">
        <title>Seasonal and diel survey of microbial diversity of the Tyrrhenian coast.</title>
        <authorList>
            <person name="Gattoni G."/>
            <person name="Corral P."/>
        </authorList>
    </citation>
    <scope>NUCLEOTIDE SEQUENCE [LARGE SCALE GENOMIC DNA]</scope>
    <source>
        <strain evidence="1 2">Mr9</strain>
    </source>
</reference>
<dbReference type="EMBL" id="JAJGMW010000024">
    <property type="protein sequence ID" value="MCC4214160.1"/>
    <property type="molecule type" value="Genomic_DNA"/>
</dbReference>